<evidence type="ECO:0000256" key="5">
    <source>
        <dbReference type="ARBA" id="ARBA00022723"/>
    </source>
</evidence>
<dbReference type="Proteomes" id="UP000002063">
    <property type="component" value="Chromosome"/>
</dbReference>
<dbReference type="Pfam" id="PF01909">
    <property type="entry name" value="NTP_transf_2"/>
    <property type="match status" value="1"/>
</dbReference>
<evidence type="ECO:0000256" key="12">
    <source>
        <dbReference type="ARBA" id="ARBA00048696"/>
    </source>
</evidence>
<dbReference type="AlphaFoldDB" id="C9RFB0"/>
<dbReference type="eggNOG" id="arCOG01206">
    <property type="taxonomic scope" value="Archaea"/>
</dbReference>
<gene>
    <name evidence="14" type="ordered locus">Metvu_0402</name>
</gene>
<dbReference type="SUPFAM" id="SSF81301">
    <property type="entry name" value="Nucleotidyltransferase"/>
    <property type="match status" value="1"/>
</dbReference>
<dbReference type="GO" id="GO:0046872">
    <property type="term" value="F:metal ion binding"/>
    <property type="evidence" value="ECO:0007669"/>
    <property type="project" value="UniProtKB-KW"/>
</dbReference>
<dbReference type="EMBL" id="CP001787">
    <property type="protein sequence ID" value="ACX72262.1"/>
    <property type="molecule type" value="Genomic_DNA"/>
</dbReference>
<evidence type="ECO:0000256" key="8">
    <source>
        <dbReference type="ARBA" id="ARBA00022842"/>
    </source>
</evidence>
<proteinExistence type="inferred from homology"/>
<comment type="cofactor">
    <cofactor evidence="1">
        <name>Mg(2+)</name>
        <dbReference type="ChEBI" id="CHEBI:18420"/>
    </cofactor>
</comment>
<dbReference type="Gene3D" id="3.30.460.10">
    <property type="entry name" value="Beta Polymerase, domain 2"/>
    <property type="match status" value="1"/>
</dbReference>
<evidence type="ECO:0000256" key="6">
    <source>
        <dbReference type="ARBA" id="ARBA00022741"/>
    </source>
</evidence>
<protein>
    <recommendedName>
        <fullName evidence="9">protein adenylyltransferase</fullName>
        <ecNumber evidence="9">2.7.7.108</ecNumber>
    </recommendedName>
</protein>
<dbReference type="GO" id="GO:0070733">
    <property type="term" value="F:AMPylase activity"/>
    <property type="evidence" value="ECO:0007669"/>
    <property type="project" value="UniProtKB-EC"/>
</dbReference>
<accession>C9RFB0</accession>
<keyword evidence="5" id="KW-0479">Metal-binding</keyword>
<feature type="domain" description="Polymerase nucleotidyl transferase" evidence="13">
    <location>
        <begin position="11"/>
        <end position="98"/>
    </location>
</feature>
<keyword evidence="2" id="KW-1277">Toxin-antitoxin system</keyword>
<keyword evidence="7" id="KW-0067">ATP-binding</keyword>
<sequence length="98" mass="11580">MKTLSEIKEILRKHKKELKEKYKVKSIAIFGSYARNEQTEKSDIDILVEFYKTPDYIKFFELEDYLSDLLGVKVDLVIKGAIKNPYIKKSIEEDLIYV</sequence>
<comment type="catalytic activity">
    <reaction evidence="12">
        <text>L-tyrosyl-[protein] + ATP = O-(5'-adenylyl)-L-tyrosyl-[protein] + diphosphate</text>
        <dbReference type="Rhea" id="RHEA:54288"/>
        <dbReference type="Rhea" id="RHEA-COMP:10136"/>
        <dbReference type="Rhea" id="RHEA-COMP:13846"/>
        <dbReference type="ChEBI" id="CHEBI:30616"/>
        <dbReference type="ChEBI" id="CHEBI:33019"/>
        <dbReference type="ChEBI" id="CHEBI:46858"/>
        <dbReference type="ChEBI" id="CHEBI:83624"/>
        <dbReference type="EC" id="2.7.7.108"/>
    </reaction>
</comment>
<keyword evidence="15" id="KW-1185">Reference proteome</keyword>
<keyword evidence="4" id="KW-0548">Nucleotidyltransferase</keyword>
<evidence type="ECO:0000259" key="13">
    <source>
        <dbReference type="Pfam" id="PF01909"/>
    </source>
</evidence>
<evidence type="ECO:0000313" key="15">
    <source>
        <dbReference type="Proteomes" id="UP000002063"/>
    </source>
</evidence>
<evidence type="ECO:0000256" key="11">
    <source>
        <dbReference type="ARBA" id="ARBA00047518"/>
    </source>
</evidence>
<reference evidence="14" key="1">
    <citation type="submission" date="2009-10" db="EMBL/GenBank/DDBJ databases">
        <title>Complete sequence of chromosome of Methanocaldococcus vulcanius M7.</title>
        <authorList>
            <consortium name="US DOE Joint Genome Institute"/>
            <person name="Lucas S."/>
            <person name="Copeland A."/>
            <person name="Lapidus A."/>
            <person name="Glavina del Rio T."/>
            <person name="Dalin E."/>
            <person name="Tice H."/>
            <person name="Bruce D."/>
            <person name="Goodwin L."/>
            <person name="Pitluck S."/>
            <person name="Lcollab F.I."/>
            <person name="Brettin T."/>
            <person name="Detter J.C."/>
            <person name="Han C."/>
            <person name="Tapia R."/>
            <person name="Kuske C.R."/>
            <person name="Schmutz J."/>
            <person name="Larimer F."/>
            <person name="Land M."/>
            <person name="Hauser L."/>
            <person name="Kyrpides N."/>
            <person name="Ovchinikova G."/>
            <person name="Sieprawska-Lupa M."/>
            <person name="Whitman W.B."/>
            <person name="Woyke T."/>
        </authorList>
    </citation>
    <scope>NUCLEOTIDE SEQUENCE [LARGE SCALE GENOMIC DNA]</scope>
    <source>
        <strain evidence="14">M7</strain>
    </source>
</reference>
<dbReference type="PANTHER" id="PTHR33571">
    <property type="entry name" value="SSL8005 PROTEIN"/>
    <property type="match status" value="1"/>
</dbReference>
<dbReference type="GO" id="GO:0005524">
    <property type="term" value="F:ATP binding"/>
    <property type="evidence" value="ECO:0007669"/>
    <property type="project" value="UniProtKB-KW"/>
</dbReference>
<dbReference type="InterPro" id="IPR043519">
    <property type="entry name" value="NT_sf"/>
</dbReference>
<dbReference type="OrthoDB" id="64953at2157"/>
<evidence type="ECO:0000256" key="2">
    <source>
        <dbReference type="ARBA" id="ARBA00022649"/>
    </source>
</evidence>
<dbReference type="PANTHER" id="PTHR33571:SF19">
    <property type="entry name" value="PROTEIN ADENYLYLTRANSFERASE MJ0128-RELATED"/>
    <property type="match status" value="1"/>
</dbReference>
<dbReference type="STRING" id="579137.Metvu_0402"/>
<dbReference type="GeneID" id="8512734"/>
<dbReference type="InterPro" id="IPR002934">
    <property type="entry name" value="Polymerase_NTP_transf_dom"/>
</dbReference>
<evidence type="ECO:0000256" key="4">
    <source>
        <dbReference type="ARBA" id="ARBA00022695"/>
    </source>
</evidence>
<evidence type="ECO:0000256" key="1">
    <source>
        <dbReference type="ARBA" id="ARBA00001946"/>
    </source>
</evidence>
<dbReference type="RefSeq" id="WP_012819806.1">
    <property type="nucleotide sequence ID" value="NC_013407.1"/>
</dbReference>
<keyword evidence="3" id="KW-0808">Transferase</keyword>
<keyword evidence="6" id="KW-0547">Nucleotide-binding</keyword>
<dbReference type="InterPro" id="IPR052038">
    <property type="entry name" value="Type-VII_TA_antitoxin"/>
</dbReference>
<keyword evidence="8" id="KW-0460">Magnesium</keyword>
<comment type="similarity">
    <text evidence="10">Belongs to the MntA antitoxin family.</text>
</comment>
<evidence type="ECO:0000313" key="14">
    <source>
        <dbReference type="EMBL" id="ACX72262.1"/>
    </source>
</evidence>
<dbReference type="EC" id="2.7.7.108" evidence="9"/>
<comment type="catalytic activity">
    <reaction evidence="11">
        <text>O-(5'-adenylyl)-L-tyrosyl-[protein] + ATP = O-[5'-(adenylyl-(5'-&gt;3')-adenylyl)]-L-tyrosyl-[protein] + diphosphate</text>
        <dbReference type="Rhea" id="RHEA:66528"/>
        <dbReference type="Rhea" id="RHEA-COMP:13846"/>
        <dbReference type="Rhea" id="RHEA-COMP:17046"/>
        <dbReference type="ChEBI" id="CHEBI:30616"/>
        <dbReference type="ChEBI" id="CHEBI:33019"/>
        <dbReference type="ChEBI" id="CHEBI:83624"/>
        <dbReference type="ChEBI" id="CHEBI:167160"/>
    </reaction>
</comment>
<evidence type="ECO:0000256" key="7">
    <source>
        <dbReference type="ARBA" id="ARBA00022840"/>
    </source>
</evidence>
<dbReference type="KEGG" id="mvu:Metvu_0402"/>
<organism evidence="14 15">
    <name type="scientific">Methanocaldococcus vulcanius (strain ATCC 700851 / DSM 12094 / M7)</name>
    <name type="common">Methanococcus vulcanius</name>
    <dbReference type="NCBI Taxonomy" id="579137"/>
    <lineage>
        <taxon>Archaea</taxon>
        <taxon>Methanobacteriati</taxon>
        <taxon>Methanobacteriota</taxon>
        <taxon>Methanomada group</taxon>
        <taxon>Methanococci</taxon>
        <taxon>Methanococcales</taxon>
        <taxon>Methanocaldococcaceae</taxon>
        <taxon>Methanocaldococcus</taxon>
    </lineage>
</organism>
<evidence type="ECO:0000256" key="9">
    <source>
        <dbReference type="ARBA" id="ARBA00034531"/>
    </source>
</evidence>
<dbReference type="CDD" id="cd05403">
    <property type="entry name" value="NT_KNTase_like"/>
    <property type="match status" value="1"/>
</dbReference>
<evidence type="ECO:0000256" key="10">
    <source>
        <dbReference type="ARBA" id="ARBA00038276"/>
    </source>
</evidence>
<evidence type="ECO:0000256" key="3">
    <source>
        <dbReference type="ARBA" id="ARBA00022679"/>
    </source>
</evidence>
<dbReference type="HOGENOM" id="CLU_130257_10_3_2"/>
<name>C9RFB0_METVM</name>